<feature type="domain" description="Kinetochore protein Sos7 coiled-coil" evidence="3">
    <location>
        <begin position="131"/>
        <end position="211"/>
    </location>
</feature>
<proteinExistence type="predicted"/>
<accession>M1UQR0</accession>
<dbReference type="PANTHER" id="PTHR37329">
    <property type="entry name" value="KINETOCHORE PROTEIN SOS7"/>
    <property type="match status" value="1"/>
</dbReference>
<dbReference type="InterPro" id="IPR037475">
    <property type="entry name" value="Sos7"/>
</dbReference>
<gene>
    <name evidence="4" type="ORF">CYME_CMH199C</name>
</gene>
<dbReference type="RefSeq" id="XP_005536142.1">
    <property type="nucleotide sequence ID" value="XM_005536085.1"/>
</dbReference>
<dbReference type="Gene3D" id="1.10.287.1490">
    <property type="match status" value="1"/>
</dbReference>
<dbReference type="KEGG" id="cme:CYME_CMH199C"/>
<keyword evidence="5" id="KW-1185">Reference proteome</keyword>
<dbReference type="Pfam" id="PF20882">
    <property type="entry name" value="Sos7"/>
    <property type="match status" value="1"/>
</dbReference>
<organism evidence="4 5">
    <name type="scientific">Cyanidioschyzon merolae (strain NIES-3377 / 10D)</name>
    <name type="common">Unicellular red alga</name>
    <dbReference type="NCBI Taxonomy" id="280699"/>
    <lineage>
        <taxon>Eukaryota</taxon>
        <taxon>Rhodophyta</taxon>
        <taxon>Bangiophyceae</taxon>
        <taxon>Cyanidiales</taxon>
        <taxon>Cyanidiaceae</taxon>
        <taxon>Cyanidioschyzon</taxon>
    </lineage>
</organism>
<dbReference type="GeneID" id="16993526"/>
<protein>
    <recommendedName>
        <fullName evidence="3">Kinetochore protein Sos7 coiled-coil domain-containing protein</fullName>
    </recommendedName>
</protein>
<dbReference type="Gramene" id="CMH199CT">
    <property type="protein sequence ID" value="CMH199CT"/>
    <property type="gene ID" value="CMH199C"/>
</dbReference>
<feature type="compositionally biased region" description="Gly residues" evidence="2">
    <location>
        <begin position="89"/>
        <end position="98"/>
    </location>
</feature>
<feature type="coiled-coil region" evidence="1">
    <location>
        <begin position="172"/>
        <end position="206"/>
    </location>
</feature>
<evidence type="ECO:0000313" key="4">
    <source>
        <dbReference type="EMBL" id="BAM79856.1"/>
    </source>
</evidence>
<sequence length="414" mass="45057">MGLSTIDADVLRSYTEVVEAAAPASERKAGFLVQQHGALGDGGDASQPAGGATEAGAANSEGDAGSNVDMFYFEHALATAISSQQQHSAGGGGGGGGAPDPSTVHTTGSATTTEGVSNLTRLVVEEQKTLDLFHKLKFNWLELQTKQYFLEVLLGCPKGVTPNDLCPSDAAIAELEISSAQAKQELKKIKQQTKNLHEQMESLCTELARAHGIYLASFNECRTAVEDLCARVQERAYRDQLVERDAELASLRQQEAEMLAKKAKLEWETRPLEQSIDALREEIAATETRLESGNSASEKEPDAALRARYQAMVAWYQAMIPLLESISGIRIERFETDRLVISMEHAVSDQKQQAVLDLIPGSCLISRITLEPPPSPTSGLDAAEIETLLRRANETNDMGWLIRTLQQRLYLCAR</sequence>
<dbReference type="HOGENOM" id="CLU_664579_0_0_1"/>
<dbReference type="Proteomes" id="UP000007014">
    <property type="component" value="Chromosome 8"/>
</dbReference>
<dbReference type="OMA" id="PEHISIQ"/>
<keyword evidence="1" id="KW-0175">Coiled coil</keyword>
<reference evidence="4 5" key="1">
    <citation type="journal article" date="2004" name="Nature">
        <title>Genome sequence of the ultrasmall unicellular red alga Cyanidioschyzon merolae 10D.</title>
        <authorList>
            <person name="Matsuzaki M."/>
            <person name="Misumi O."/>
            <person name="Shin-i T."/>
            <person name="Maruyama S."/>
            <person name="Takahara M."/>
            <person name="Miyagishima S."/>
            <person name="Mori T."/>
            <person name="Nishida K."/>
            <person name="Yagisawa F."/>
            <person name="Nishida K."/>
            <person name="Yoshida Y."/>
            <person name="Nishimura Y."/>
            <person name="Nakao S."/>
            <person name="Kobayashi T."/>
            <person name="Momoyama Y."/>
            <person name="Higashiyama T."/>
            <person name="Minoda A."/>
            <person name="Sano M."/>
            <person name="Nomoto H."/>
            <person name="Oishi K."/>
            <person name="Hayashi H."/>
            <person name="Ohta F."/>
            <person name="Nishizaka S."/>
            <person name="Haga S."/>
            <person name="Miura S."/>
            <person name="Morishita T."/>
            <person name="Kabeya Y."/>
            <person name="Terasawa K."/>
            <person name="Suzuki Y."/>
            <person name="Ishii Y."/>
            <person name="Asakawa S."/>
            <person name="Takano H."/>
            <person name="Ohta N."/>
            <person name="Kuroiwa H."/>
            <person name="Tanaka K."/>
            <person name="Shimizu N."/>
            <person name="Sugano S."/>
            <person name="Sato N."/>
            <person name="Nozaki H."/>
            <person name="Ogasawara N."/>
            <person name="Kohara Y."/>
            <person name="Kuroiwa T."/>
        </authorList>
    </citation>
    <scope>NUCLEOTIDE SEQUENCE [LARGE SCALE GENOMIC DNA]</scope>
    <source>
        <strain evidence="4 5">10D</strain>
    </source>
</reference>
<evidence type="ECO:0000259" key="3">
    <source>
        <dbReference type="Pfam" id="PF20882"/>
    </source>
</evidence>
<dbReference type="AlphaFoldDB" id="M1UQR0"/>
<dbReference type="GO" id="GO:0000776">
    <property type="term" value="C:kinetochore"/>
    <property type="evidence" value="ECO:0007669"/>
    <property type="project" value="InterPro"/>
</dbReference>
<dbReference type="GO" id="GO:0051315">
    <property type="term" value="P:attachment of mitotic spindle microtubules to kinetochore"/>
    <property type="evidence" value="ECO:0007669"/>
    <property type="project" value="TreeGrafter"/>
</dbReference>
<name>M1UQR0_CYAM1</name>
<evidence type="ECO:0000256" key="2">
    <source>
        <dbReference type="SAM" id="MobiDB-lite"/>
    </source>
</evidence>
<dbReference type="EMBL" id="AP006490">
    <property type="protein sequence ID" value="BAM79856.1"/>
    <property type="molecule type" value="Genomic_DNA"/>
</dbReference>
<dbReference type="OrthoDB" id="18959at2759"/>
<evidence type="ECO:0000313" key="5">
    <source>
        <dbReference type="Proteomes" id="UP000007014"/>
    </source>
</evidence>
<dbReference type="GO" id="GO:0034501">
    <property type="term" value="P:protein localization to kinetochore"/>
    <property type="evidence" value="ECO:0007669"/>
    <property type="project" value="InterPro"/>
</dbReference>
<dbReference type="PANTHER" id="PTHR37329:SF1">
    <property type="entry name" value="KINETOCHORE PROTEIN SOS7"/>
    <property type="match status" value="1"/>
</dbReference>
<feature type="coiled-coil region" evidence="1">
    <location>
        <begin position="248"/>
        <end position="296"/>
    </location>
</feature>
<feature type="region of interest" description="Disordered" evidence="2">
    <location>
        <begin position="38"/>
        <end position="61"/>
    </location>
</feature>
<feature type="region of interest" description="Disordered" evidence="2">
    <location>
        <begin position="83"/>
        <end position="112"/>
    </location>
</feature>
<reference evidence="4 5" key="2">
    <citation type="journal article" date="2007" name="BMC Biol.">
        <title>A 100%-complete sequence reveals unusually simple genomic features in the hot-spring red alga Cyanidioschyzon merolae.</title>
        <authorList>
            <person name="Nozaki H."/>
            <person name="Takano H."/>
            <person name="Misumi O."/>
            <person name="Terasawa K."/>
            <person name="Matsuzaki M."/>
            <person name="Maruyama S."/>
            <person name="Nishida K."/>
            <person name="Yagisawa F."/>
            <person name="Yoshida Y."/>
            <person name="Fujiwara T."/>
            <person name="Takio S."/>
            <person name="Tamura K."/>
            <person name="Chung S.J."/>
            <person name="Nakamura S."/>
            <person name="Kuroiwa H."/>
            <person name="Tanaka K."/>
            <person name="Sato N."/>
            <person name="Kuroiwa T."/>
        </authorList>
    </citation>
    <scope>NUCLEOTIDE SEQUENCE [LARGE SCALE GENOMIC DNA]</scope>
    <source>
        <strain evidence="4 5">10D</strain>
    </source>
</reference>
<feature type="compositionally biased region" description="Low complexity" evidence="2">
    <location>
        <begin position="102"/>
        <end position="112"/>
    </location>
</feature>
<evidence type="ECO:0000256" key="1">
    <source>
        <dbReference type="SAM" id="Coils"/>
    </source>
</evidence>
<dbReference type="InterPro" id="IPR048781">
    <property type="entry name" value="Sos7_CC"/>
</dbReference>